<organism evidence="2 3">
    <name type="scientific">Edaphochlamys debaryana</name>
    <dbReference type="NCBI Taxonomy" id="47281"/>
    <lineage>
        <taxon>Eukaryota</taxon>
        <taxon>Viridiplantae</taxon>
        <taxon>Chlorophyta</taxon>
        <taxon>core chlorophytes</taxon>
        <taxon>Chlorophyceae</taxon>
        <taxon>CS clade</taxon>
        <taxon>Chlamydomonadales</taxon>
        <taxon>Chlamydomonadales incertae sedis</taxon>
        <taxon>Edaphochlamys</taxon>
    </lineage>
</organism>
<feature type="compositionally biased region" description="Basic and acidic residues" evidence="1">
    <location>
        <begin position="35"/>
        <end position="47"/>
    </location>
</feature>
<feature type="compositionally biased region" description="Basic residues" evidence="1">
    <location>
        <begin position="48"/>
        <end position="58"/>
    </location>
</feature>
<feature type="compositionally biased region" description="Low complexity" evidence="1">
    <location>
        <begin position="133"/>
        <end position="143"/>
    </location>
</feature>
<feature type="compositionally biased region" description="Low complexity" evidence="1">
    <location>
        <begin position="59"/>
        <end position="74"/>
    </location>
</feature>
<evidence type="ECO:0000313" key="3">
    <source>
        <dbReference type="Proteomes" id="UP000612055"/>
    </source>
</evidence>
<accession>A0A836BRC1</accession>
<reference evidence="2" key="1">
    <citation type="journal article" date="2020" name="bioRxiv">
        <title>Comparative genomics of Chlamydomonas.</title>
        <authorList>
            <person name="Craig R.J."/>
            <person name="Hasan A.R."/>
            <person name="Ness R.W."/>
            <person name="Keightley P.D."/>
        </authorList>
    </citation>
    <scope>NUCLEOTIDE SEQUENCE</scope>
    <source>
        <strain evidence="2">CCAP 11/70</strain>
    </source>
</reference>
<dbReference type="Proteomes" id="UP000612055">
    <property type="component" value="Unassembled WGS sequence"/>
</dbReference>
<gene>
    <name evidence="2" type="ORF">HYH03_015075</name>
</gene>
<name>A0A836BRC1_9CHLO</name>
<feature type="region of interest" description="Disordered" evidence="1">
    <location>
        <begin position="121"/>
        <end position="158"/>
    </location>
</feature>
<dbReference type="AlphaFoldDB" id="A0A836BRC1"/>
<evidence type="ECO:0000313" key="2">
    <source>
        <dbReference type="EMBL" id="KAG2486251.1"/>
    </source>
</evidence>
<keyword evidence="3" id="KW-1185">Reference proteome</keyword>
<protein>
    <submittedName>
        <fullName evidence="2">Uncharacterized protein</fullName>
    </submittedName>
</protein>
<feature type="region of interest" description="Disordered" evidence="1">
    <location>
        <begin position="1"/>
        <end position="109"/>
    </location>
</feature>
<evidence type="ECO:0000256" key="1">
    <source>
        <dbReference type="SAM" id="MobiDB-lite"/>
    </source>
</evidence>
<comment type="caution">
    <text evidence="2">The sequence shown here is derived from an EMBL/GenBank/DDBJ whole genome shotgun (WGS) entry which is preliminary data.</text>
</comment>
<sequence>MRAAGRPLNVVRRNQVVADQPVLPPARHGALSKVAETKAKKDKEGKGSKRKKGKKGQKRCGSSSEDSSSSSSSDSDSDKPGPGPRAGAAALQGFRDAGSSSFKPTKVPAKIRKAVERAVPLLPKASTELPASQQQQPQQQQQRGQGGGGRGRGWYPSD</sequence>
<proteinExistence type="predicted"/>
<dbReference type="EMBL" id="JAEHOE010000115">
    <property type="protein sequence ID" value="KAG2486251.1"/>
    <property type="molecule type" value="Genomic_DNA"/>
</dbReference>